<proteinExistence type="predicted"/>
<accession>A0A2W4ZRG3</accession>
<protein>
    <submittedName>
        <fullName evidence="1">Uncharacterized protein</fullName>
    </submittedName>
</protein>
<gene>
    <name evidence="1" type="ORF">DI626_08505</name>
</gene>
<organism evidence="1 2">
    <name type="scientific">Micavibrio aeruginosavorus</name>
    <dbReference type="NCBI Taxonomy" id="349221"/>
    <lineage>
        <taxon>Bacteria</taxon>
        <taxon>Pseudomonadati</taxon>
        <taxon>Bdellovibrionota</taxon>
        <taxon>Bdellovibrionia</taxon>
        <taxon>Bdellovibrionales</taxon>
        <taxon>Pseudobdellovibrionaceae</taxon>
        <taxon>Micavibrio</taxon>
    </lineage>
</organism>
<dbReference type="EMBL" id="QFNK01000185">
    <property type="protein sequence ID" value="PZO84126.1"/>
    <property type="molecule type" value="Genomic_DNA"/>
</dbReference>
<sequence length="219" mass="24923">MSIGKTFKESTPLTLGQALDACVSYARHRSHFDRQQKRFVQDAHEGRPTDLSLEEQHELIGFVAQGDEEKYEKLSLAHKRERLLQALKDGRIRAWGYLAPFKRHDKKQLIDTGQWHYLNIGEGVATGNGQTYIGLQFDIKPDSITATAAKSAASRSTRDEILAIYEDRITELRTLTHDQRGERIKQIAENHGFETIRGYSVNNIRGILQDAGHLRKPTD</sequence>
<evidence type="ECO:0000313" key="2">
    <source>
        <dbReference type="Proteomes" id="UP000249557"/>
    </source>
</evidence>
<evidence type="ECO:0000313" key="1">
    <source>
        <dbReference type="EMBL" id="PZO84126.1"/>
    </source>
</evidence>
<name>A0A2W4ZRG3_9BACT</name>
<dbReference type="AlphaFoldDB" id="A0A2W4ZRG3"/>
<dbReference type="Proteomes" id="UP000249557">
    <property type="component" value="Unassembled WGS sequence"/>
</dbReference>
<comment type="caution">
    <text evidence="1">The sequence shown here is derived from an EMBL/GenBank/DDBJ whole genome shotgun (WGS) entry which is preliminary data.</text>
</comment>
<reference evidence="1 2" key="1">
    <citation type="submission" date="2017-08" db="EMBL/GenBank/DDBJ databases">
        <title>Infants hospitalized years apart are colonized by the same room-sourced microbial strains.</title>
        <authorList>
            <person name="Brooks B."/>
            <person name="Olm M.R."/>
            <person name="Firek B.A."/>
            <person name="Baker R."/>
            <person name="Thomas B.C."/>
            <person name="Morowitz M.J."/>
            <person name="Banfield J.F."/>
        </authorList>
    </citation>
    <scope>NUCLEOTIDE SEQUENCE [LARGE SCALE GENOMIC DNA]</scope>
    <source>
        <strain evidence="1">S2_018_000_R2_104</strain>
    </source>
</reference>